<dbReference type="InterPro" id="IPR036397">
    <property type="entry name" value="RNaseH_sf"/>
</dbReference>
<sequence>MVPQWFQKCKDFLKEMLPSLSGSNKRILLAKLSKEVGRGGATLVARTFQVSRNTIAKGRQEVESGVAKADRFHERGRLRAEEKLPGLLKDIQAIIDGQSQTDPSFKTEKLYTRLIVKEIRKQLIQEKGYTDKELPTFQTINTKVNGLGYTLKKVKKAKPFKKIEQTDAIFSKLKEIHEEAKNQSNVVRISIDTKDRVKIGDFSRGGFSRVALRAADHDFSKTFVTPFGILDVTADQVALSFTRTKVTADFMVDEIERYWINSGYAANKAIDTILINSDNGPENNSRRTQFIKRMVEFAARYEVKVILAYYPPYHSKYNPIERVWGRLEQHWNGELLRNEETVYAFAQTMTWKGKHPVISVVEQVYETGKKLNKKAMDAYETWIDRDAVIGKWLVTLLPEKCKKALDLGFSP</sequence>
<organism evidence="1 2">
    <name type="scientific">Paenibacillus medicaginis</name>
    <dbReference type="NCBI Taxonomy" id="1470560"/>
    <lineage>
        <taxon>Bacteria</taxon>
        <taxon>Bacillati</taxon>
        <taxon>Bacillota</taxon>
        <taxon>Bacilli</taxon>
        <taxon>Bacillales</taxon>
        <taxon>Paenibacillaceae</taxon>
        <taxon>Paenibacillus</taxon>
    </lineage>
</organism>
<dbReference type="EMBL" id="JBHIRY010000012">
    <property type="protein sequence ID" value="MFB5761439.1"/>
    <property type="molecule type" value="Genomic_DNA"/>
</dbReference>
<protein>
    <submittedName>
        <fullName evidence="1">ISAzo13 family transposase</fullName>
    </submittedName>
</protein>
<comment type="caution">
    <text evidence="1">The sequence shown here is derived from an EMBL/GenBank/DDBJ whole genome shotgun (WGS) entry which is preliminary data.</text>
</comment>
<dbReference type="NCBIfam" id="NF033519">
    <property type="entry name" value="transpos_ISAzo13"/>
    <property type="match status" value="1"/>
</dbReference>
<dbReference type="RefSeq" id="WP_375520584.1">
    <property type="nucleotide sequence ID" value="NZ_JBHIRY010000012.1"/>
</dbReference>
<keyword evidence="2" id="KW-1185">Reference proteome</keyword>
<proteinExistence type="predicted"/>
<dbReference type="Pfam" id="PF07592">
    <property type="entry name" value="DDE_Tnp_ISAZ013"/>
    <property type="match status" value="1"/>
</dbReference>
<gene>
    <name evidence="1" type="ORF">ACE5LO_13660</name>
</gene>
<evidence type="ECO:0000313" key="1">
    <source>
        <dbReference type="EMBL" id="MFB5761439.1"/>
    </source>
</evidence>
<dbReference type="Proteomes" id="UP001580430">
    <property type="component" value="Unassembled WGS sequence"/>
</dbReference>
<reference evidence="1 2" key="1">
    <citation type="submission" date="2024-09" db="EMBL/GenBank/DDBJ databases">
        <title>Paenibacillus zeirhizospherea sp. nov., isolated from surface of the maize (Zea mays) roots in a horticulture field, Hungary.</title>
        <authorList>
            <person name="Marton D."/>
            <person name="Farkas M."/>
            <person name="Bedics A."/>
            <person name="Toth E."/>
            <person name="Tancsics A."/>
            <person name="Boka K."/>
            <person name="Marati G."/>
            <person name="Kriszt B."/>
            <person name="Cserhati M."/>
        </authorList>
    </citation>
    <scope>NUCLEOTIDE SEQUENCE [LARGE SCALE GENOMIC DNA]</scope>
    <source>
        <strain evidence="1 2">JCM 18446</strain>
    </source>
</reference>
<dbReference type="Gene3D" id="3.30.420.10">
    <property type="entry name" value="Ribonuclease H-like superfamily/Ribonuclease H"/>
    <property type="match status" value="1"/>
</dbReference>
<evidence type="ECO:0000313" key="2">
    <source>
        <dbReference type="Proteomes" id="UP001580430"/>
    </source>
</evidence>
<name>A0ABV5C1P9_9BACL</name>
<dbReference type="InterPro" id="IPR011518">
    <property type="entry name" value="Transposase_36"/>
</dbReference>
<accession>A0ABV5C1P9</accession>